<protein>
    <recommendedName>
        <fullName evidence="4">DUF2809 domain-containing protein</fullName>
    </recommendedName>
</protein>
<keyword evidence="1" id="KW-1133">Transmembrane helix</keyword>
<proteinExistence type="predicted"/>
<reference evidence="2 3" key="1">
    <citation type="journal article" date="2013" name="Genome Announc.">
        <title>Draft Genome Sequence of the Cellulolytic, Mesophilic, Anaerobic Bacterium Clostridium termitidis Strain CT1112 (DSM 5398).</title>
        <authorList>
            <person name="Lal S."/>
            <person name="Ramachandran U."/>
            <person name="Zhang X."/>
            <person name="Munir R."/>
            <person name="Sparling R."/>
            <person name="Levin D.B."/>
        </authorList>
    </citation>
    <scope>NUCLEOTIDE SEQUENCE [LARGE SCALE GENOMIC DNA]</scope>
    <source>
        <strain evidence="2 3">CT1112</strain>
    </source>
</reference>
<feature type="transmembrane region" description="Helical" evidence="1">
    <location>
        <begin position="31"/>
        <end position="48"/>
    </location>
</feature>
<dbReference type="STRING" id="1195236.CTER_5524"/>
<dbReference type="PATRIC" id="fig|1195236.3.peg.324"/>
<dbReference type="EMBL" id="AORV01000010">
    <property type="protein sequence ID" value="EMS73926.1"/>
    <property type="molecule type" value="Genomic_DNA"/>
</dbReference>
<keyword evidence="3" id="KW-1185">Reference proteome</keyword>
<dbReference type="AlphaFoldDB" id="S0FUD0"/>
<evidence type="ECO:0000313" key="3">
    <source>
        <dbReference type="Proteomes" id="UP000014155"/>
    </source>
</evidence>
<dbReference type="Proteomes" id="UP000014155">
    <property type="component" value="Unassembled WGS sequence"/>
</dbReference>
<feature type="transmembrane region" description="Helical" evidence="1">
    <location>
        <begin position="103"/>
        <end position="125"/>
    </location>
</feature>
<feature type="transmembrane region" description="Helical" evidence="1">
    <location>
        <begin position="5"/>
        <end position="25"/>
    </location>
</feature>
<accession>S0FUD0</accession>
<sequence length="126" mass="14269">MKRRIIYFGLSGLCFVICYIIVRSFSGNPVIRGFLGDIVIVLLIYSFLKGIRDFNSIKLVLFTLALSYTTEFLQYLQISKYLGLENNLAAQLIIGSVFDPLDLLAYTIGGVMAYLADKLIGFYLFR</sequence>
<dbReference type="RefSeq" id="WP_004623256.1">
    <property type="nucleotide sequence ID" value="NZ_AORV01000010.1"/>
</dbReference>
<evidence type="ECO:0008006" key="4">
    <source>
        <dbReference type="Google" id="ProtNLM"/>
    </source>
</evidence>
<comment type="caution">
    <text evidence="2">The sequence shown here is derived from an EMBL/GenBank/DDBJ whole genome shotgun (WGS) entry which is preliminary data.</text>
</comment>
<gene>
    <name evidence="2" type="ORF">CTER_5524</name>
</gene>
<dbReference type="InterPro" id="IPR021257">
    <property type="entry name" value="DUF2809"/>
</dbReference>
<feature type="transmembrane region" description="Helical" evidence="1">
    <location>
        <begin position="60"/>
        <end position="78"/>
    </location>
</feature>
<organism evidence="2 3">
    <name type="scientific">Ruminiclostridium cellobioparum subsp. termitidis CT1112</name>
    <dbReference type="NCBI Taxonomy" id="1195236"/>
    <lineage>
        <taxon>Bacteria</taxon>
        <taxon>Bacillati</taxon>
        <taxon>Bacillota</taxon>
        <taxon>Clostridia</taxon>
        <taxon>Eubacteriales</taxon>
        <taxon>Oscillospiraceae</taxon>
        <taxon>Ruminiclostridium</taxon>
    </lineage>
</organism>
<evidence type="ECO:0000313" key="2">
    <source>
        <dbReference type="EMBL" id="EMS73926.1"/>
    </source>
</evidence>
<dbReference type="Pfam" id="PF10990">
    <property type="entry name" value="DUF2809"/>
    <property type="match status" value="1"/>
</dbReference>
<keyword evidence="1" id="KW-0472">Membrane</keyword>
<keyword evidence="1" id="KW-0812">Transmembrane</keyword>
<name>S0FUD0_RUMCE</name>
<evidence type="ECO:0000256" key="1">
    <source>
        <dbReference type="SAM" id="Phobius"/>
    </source>
</evidence>